<gene>
    <name evidence="6" type="ORF">HCG48_01415</name>
</gene>
<feature type="transmembrane region" description="Helical" evidence="5">
    <location>
        <begin position="57"/>
        <end position="85"/>
    </location>
</feature>
<dbReference type="GO" id="GO:0016020">
    <property type="term" value="C:membrane"/>
    <property type="evidence" value="ECO:0007669"/>
    <property type="project" value="UniProtKB-SubCell"/>
</dbReference>
<evidence type="ECO:0000256" key="3">
    <source>
        <dbReference type="ARBA" id="ARBA00022989"/>
    </source>
</evidence>
<dbReference type="PANTHER" id="PTHR10250">
    <property type="entry name" value="MICROSOMAL GLUTATHIONE S-TRANSFERASE"/>
    <property type="match status" value="1"/>
</dbReference>
<accession>A0A6H1TUG8</accession>
<dbReference type="Gene3D" id="1.20.120.550">
    <property type="entry name" value="Membrane associated eicosanoid/glutathione metabolism-like domain"/>
    <property type="match status" value="1"/>
</dbReference>
<organism evidence="6 7">
    <name type="scientific">Oxynema aestuarii AP17</name>
    <dbReference type="NCBI Taxonomy" id="2064643"/>
    <lineage>
        <taxon>Bacteria</taxon>
        <taxon>Bacillati</taxon>
        <taxon>Cyanobacteriota</taxon>
        <taxon>Cyanophyceae</taxon>
        <taxon>Oscillatoriophycideae</taxon>
        <taxon>Oscillatoriales</taxon>
        <taxon>Oscillatoriaceae</taxon>
        <taxon>Oxynema</taxon>
        <taxon>Oxynema aestuarii</taxon>
    </lineage>
</organism>
<dbReference type="SUPFAM" id="SSF161084">
    <property type="entry name" value="MAPEG domain-like"/>
    <property type="match status" value="1"/>
</dbReference>
<evidence type="ECO:0000313" key="6">
    <source>
        <dbReference type="EMBL" id="QIZ69403.1"/>
    </source>
</evidence>
<dbReference type="Pfam" id="PF01124">
    <property type="entry name" value="MAPEG"/>
    <property type="match status" value="1"/>
</dbReference>
<dbReference type="EMBL" id="CP051167">
    <property type="protein sequence ID" value="QIZ69403.1"/>
    <property type="molecule type" value="Genomic_DNA"/>
</dbReference>
<dbReference type="Proteomes" id="UP000500857">
    <property type="component" value="Chromosome"/>
</dbReference>
<dbReference type="RefSeq" id="WP_168567560.1">
    <property type="nucleotide sequence ID" value="NZ_CP051167.1"/>
</dbReference>
<keyword evidence="3 5" id="KW-1133">Transmembrane helix</keyword>
<feature type="transmembrane region" description="Helical" evidence="5">
    <location>
        <begin position="105"/>
        <end position="129"/>
    </location>
</feature>
<dbReference type="PANTHER" id="PTHR10250:SF15">
    <property type="entry name" value="MICROSOMAL GLUTATHIONE S-TRANSFERASE-RELATED"/>
    <property type="match status" value="1"/>
</dbReference>
<protein>
    <submittedName>
        <fullName evidence="6">MAPEG family protein</fullName>
    </submittedName>
</protein>
<keyword evidence="4 5" id="KW-0472">Membrane</keyword>
<dbReference type="InterPro" id="IPR050997">
    <property type="entry name" value="MAPEG"/>
</dbReference>
<feature type="transmembrane region" description="Helical" evidence="5">
    <location>
        <begin position="6"/>
        <end position="24"/>
    </location>
</feature>
<dbReference type="InterPro" id="IPR001129">
    <property type="entry name" value="Membr-assoc_MAPEG"/>
</dbReference>
<evidence type="ECO:0000256" key="1">
    <source>
        <dbReference type="ARBA" id="ARBA00004141"/>
    </source>
</evidence>
<evidence type="ECO:0000313" key="7">
    <source>
        <dbReference type="Proteomes" id="UP000500857"/>
    </source>
</evidence>
<evidence type="ECO:0000256" key="4">
    <source>
        <dbReference type="ARBA" id="ARBA00023136"/>
    </source>
</evidence>
<reference evidence="6 7" key="1">
    <citation type="submission" date="2020-04" db="EMBL/GenBank/DDBJ databases">
        <authorList>
            <person name="Basu S."/>
            <person name="Maruthanayagam V."/>
            <person name="Chakraborty S."/>
            <person name="Pramanik A."/>
            <person name="Mukherjee J."/>
            <person name="Brink B."/>
        </authorList>
    </citation>
    <scope>NUCLEOTIDE SEQUENCE [LARGE SCALE GENOMIC DNA]</scope>
    <source>
        <strain evidence="6 7">AP17</strain>
    </source>
</reference>
<dbReference type="AlphaFoldDB" id="A0A6H1TUG8"/>
<comment type="subcellular location">
    <subcellularLocation>
        <location evidence="1">Membrane</location>
        <topology evidence="1">Multi-pass membrane protein</topology>
    </subcellularLocation>
</comment>
<dbReference type="InterPro" id="IPR023352">
    <property type="entry name" value="MAPEG-like_dom_sf"/>
</dbReference>
<dbReference type="GO" id="GO:0004364">
    <property type="term" value="F:glutathione transferase activity"/>
    <property type="evidence" value="ECO:0007669"/>
    <property type="project" value="TreeGrafter"/>
</dbReference>
<keyword evidence="2 5" id="KW-0812">Transmembrane</keyword>
<proteinExistence type="predicted"/>
<dbReference type="GO" id="GO:0004602">
    <property type="term" value="F:glutathione peroxidase activity"/>
    <property type="evidence" value="ECO:0007669"/>
    <property type="project" value="TreeGrafter"/>
</dbReference>
<evidence type="ECO:0000256" key="5">
    <source>
        <dbReference type="SAM" id="Phobius"/>
    </source>
</evidence>
<evidence type="ECO:0000256" key="2">
    <source>
        <dbReference type="ARBA" id="ARBA00022692"/>
    </source>
</evidence>
<dbReference type="KEGG" id="oxy:HCG48_01415"/>
<keyword evidence="7" id="KW-1185">Reference proteome</keyword>
<sequence>MSAWPSLVTIASLILYLSVIINVGRARVKYKIPAPQTSGDPDFERVFRVQQNTLEQLVLFLPALWLFCEFINPIWGSGLGSLWIVGRIVYAWGYYKAPEKRSIGFAIGSLTSLILILGALIGVVIRLLATGAIE</sequence>
<dbReference type="GO" id="GO:0006691">
    <property type="term" value="P:leukotriene metabolic process"/>
    <property type="evidence" value="ECO:0007669"/>
    <property type="project" value="UniProtKB-ARBA"/>
</dbReference>
<name>A0A6H1TUG8_9CYAN</name>